<evidence type="ECO:0000313" key="2">
    <source>
        <dbReference type="Proteomes" id="UP000226092"/>
    </source>
</evidence>
<proteinExistence type="predicted"/>
<dbReference type="RefSeq" id="YP_009834417.1">
    <property type="nucleotide sequence ID" value="NC_048673.1"/>
</dbReference>
<dbReference type="GeneID" id="55604484"/>
<evidence type="ECO:0000313" key="1">
    <source>
        <dbReference type="EMBL" id="ASU00435.1"/>
    </source>
</evidence>
<dbReference type="Proteomes" id="UP000226092">
    <property type="component" value="Segment"/>
</dbReference>
<dbReference type="KEGG" id="vg:55604484"/>
<keyword evidence="2" id="KW-1185">Reference proteome</keyword>
<sequence>MTPHSVLFRYLDGLPVSDDEVKILVDYAKEKFNNKPCILYRWSSKNPHDDHTMNSFSSCAKTARSVGSYFQKTDDGHTYEVEAVPILSIDNIRFMIHKFCDYEPYRKILLRILKREGEYLVLNSDIISMRII</sequence>
<name>A0A223LEI0_9CAUD</name>
<accession>A0A223LEI0</accession>
<organism evidence="1 2">
    <name type="scientific">Aeromonas phage AS-zj</name>
    <dbReference type="NCBI Taxonomy" id="2024208"/>
    <lineage>
        <taxon>Viruses</taxon>
        <taxon>Duplodnaviria</taxon>
        <taxon>Heunggongvirae</taxon>
        <taxon>Uroviricota</taxon>
        <taxon>Caudoviricetes</taxon>
        <taxon>Pantevenvirales</taxon>
        <taxon>Straboviridae</taxon>
        <taxon>Emmerichvirinae</taxon>
        <taxon>Ceceduovirus</taxon>
        <taxon>Ceceduovirus aszj</taxon>
    </lineage>
</organism>
<protein>
    <submittedName>
        <fullName evidence="1">Uncharacterized protein</fullName>
    </submittedName>
</protein>
<dbReference type="EMBL" id="MF448340">
    <property type="protein sequence ID" value="ASU00435.1"/>
    <property type="molecule type" value="Genomic_DNA"/>
</dbReference>
<reference evidence="1 2" key="1">
    <citation type="submission" date="2017-07" db="EMBL/GenBank/DDBJ databases">
        <title>In vitro design and evaluation of phage cocktails against multidrug-resistant Aeromonas salmonicida.</title>
        <authorList>
            <person name="Chen L."/>
            <person name="Yuan S."/>
            <person name="Ma Y."/>
        </authorList>
    </citation>
    <scope>NUCLEOTIDE SEQUENCE [LARGE SCALE GENOMIC DNA]</scope>
</reference>